<keyword evidence="10" id="KW-1185">Reference proteome</keyword>
<protein>
    <recommendedName>
        <fullName evidence="11">Temptin</fullName>
    </recommendedName>
</protein>
<accession>A0ABD3WCY9</accession>
<feature type="domain" description="Temptin Cys/Cys disulfide" evidence="8">
    <location>
        <begin position="24"/>
        <end position="120"/>
    </location>
</feature>
<keyword evidence="1" id="KW-1015">Disulfide bond</keyword>
<keyword evidence="4" id="KW-1133">Transmembrane helix</keyword>
<feature type="region of interest" description="Disordered" evidence="3">
    <location>
        <begin position="82"/>
        <end position="114"/>
    </location>
</feature>
<evidence type="ECO:0000313" key="10">
    <source>
        <dbReference type="Proteomes" id="UP001634394"/>
    </source>
</evidence>
<gene>
    <name evidence="9" type="ORF">ACJMK2_038661</name>
</gene>
<evidence type="ECO:0000313" key="9">
    <source>
        <dbReference type="EMBL" id="KAL3870613.1"/>
    </source>
</evidence>
<feature type="domain" description="Copper type II ascorbate-dependent monooxygenase N-terminal" evidence="6">
    <location>
        <begin position="157"/>
        <end position="275"/>
    </location>
</feature>
<proteinExistence type="predicted"/>
<dbReference type="AlphaFoldDB" id="A0ABD3WCY9"/>
<organism evidence="9 10">
    <name type="scientific">Sinanodonta woodiana</name>
    <name type="common">Chinese pond mussel</name>
    <name type="synonym">Anodonta woodiana</name>
    <dbReference type="NCBI Taxonomy" id="1069815"/>
    <lineage>
        <taxon>Eukaryota</taxon>
        <taxon>Metazoa</taxon>
        <taxon>Spiralia</taxon>
        <taxon>Lophotrochozoa</taxon>
        <taxon>Mollusca</taxon>
        <taxon>Bivalvia</taxon>
        <taxon>Autobranchia</taxon>
        <taxon>Heteroconchia</taxon>
        <taxon>Palaeoheterodonta</taxon>
        <taxon>Unionida</taxon>
        <taxon>Unionoidea</taxon>
        <taxon>Unionidae</taxon>
        <taxon>Unioninae</taxon>
        <taxon>Sinanodonta</taxon>
    </lineage>
</organism>
<dbReference type="InterPro" id="IPR024548">
    <property type="entry name" value="Cu2_monoox_C"/>
</dbReference>
<evidence type="ECO:0000256" key="4">
    <source>
        <dbReference type="SAM" id="Phobius"/>
    </source>
</evidence>
<dbReference type="Gene3D" id="2.60.120.230">
    <property type="match status" value="1"/>
</dbReference>
<evidence type="ECO:0000259" key="6">
    <source>
        <dbReference type="Pfam" id="PF01082"/>
    </source>
</evidence>
<feature type="compositionally biased region" description="Polar residues" evidence="3">
    <location>
        <begin position="104"/>
        <end position="114"/>
    </location>
</feature>
<evidence type="ECO:0000256" key="2">
    <source>
        <dbReference type="ARBA" id="ARBA00023180"/>
    </source>
</evidence>
<dbReference type="InterPro" id="IPR014784">
    <property type="entry name" value="Cu2_ascorb_mOase-like_C"/>
</dbReference>
<sequence length="589" mass="65827">MDEISKRPRTLFVSLLWLLHCVGCYQIFQDLIPNGNIVPHPCKANYIWRGVGHNNPLGGGHGNPFGLAFLAAGKKWTTSLCQQDSDGDGKTNGEELGDPDCVWSQGQAPSKSTGLSHPGVCEPMDIPTCTAFNISVDCTLDKFQCDAINNVDVMSLEVRIPETPVPAKETTYMCMVFDLPKDGDFHLIAFEVLQDNLNVLHHIVVYGCDNKSENYTANQAEECFMSAQEGCEDIVAIWTLGIPGICYHDNIGIRIGTNGYKRAVMELHWNNPKKIAGTTDRSGLKLFYTSELRPNDAGILMIGQTSLQIPPGKDAFAITGSCPGDCTRKLMVRNIYVVTAFNHMHYIGQQERFEHLRNGSKLQDFAFDKSYSYDSPVIYHFENVVEVRPGDELKTTCVFKSKFRSKTTVFGLGTADEMCYSFIMYYPAENVLIKECTQWEDISTCDHDTARNGTIRGCPTNTIFDISILEHAEIYNSVMENCDIAGICCREECKSVVKRIRKHPCFNGPVDKWIRNHLAELPILDVLVNIVDFYNALDSCDVGLQVAKSHENCTISSKGTPVRRSTDTLWTFLTFALIIACCIKTYVKI</sequence>
<dbReference type="Proteomes" id="UP001634394">
    <property type="component" value="Unassembled WGS sequence"/>
</dbReference>
<dbReference type="Pfam" id="PF24784">
    <property type="entry name" value="Temptin_C"/>
    <property type="match status" value="1"/>
</dbReference>
<evidence type="ECO:0000256" key="5">
    <source>
        <dbReference type="SAM" id="SignalP"/>
    </source>
</evidence>
<keyword evidence="4" id="KW-0812">Transmembrane</keyword>
<evidence type="ECO:0008006" key="11">
    <source>
        <dbReference type="Google" id="ProtNLM"/>
    </source>
</evidence>
<evidence type="ECO:0000259" key="7">
    <source>
        <dbReference type="Pfam" id="PF03712"/>
    </source>
</evidence>
<keyword evidence="2" id="KW-0325">Glycoprotein</keyword>
<dbReference type="InterPro" id="IPR000945">
    <property type="entry name" value="DBH-like"/>
</dbReference>
<dbReference type="InterPro" id="IPR057626">
    <property type="entry name" value="S-S_Temptin"/>
</dbReference>
<evidence type="ECO:0000259" key="8">
    <source>
        <dbReference type="Pfam" id="PF24784"/>
    </source>
</evidence>
<comment type="caution">
    <text evidence="9">The sequence shown here is derived from an EMBL/GenBank/DDBJ whole genome shotgun (WGS) entry which is preliminary data.</text>
</comment>
<name>A0ABD3WCY9_SINWO</name>
<keyword evidence="5" id="KW-0732">Signal</keyword>
<feature type="transmembrane region" description="Helical" evidence="4">
    <location>
        <begin position="569"/>
        <end position="587"/>
    </location>
</feature>
<evidence type="ECO:0000256" key="1">
    <source>
        <dbReference type="ARBA" id="ARBA00023157"/>
    </source>
</evidence>
<feature type="domain" description="Copper type II ascorbate-dependent monooxygenase C-terminal" evidence="7">
    <location>
        <begin position="296"/>
        <end position="438"/>
    </location>
</feature>
<dbReference type="SUPFAM" id="SSF49742">
    <property type="entry name" value="PHM/PNGase F"/>
    <property type="match status" value="2"/>
</dbReference>
<evidence type="ECO:0000256" key="3">
    <source>
        <dbReference type="SAM" id="MobiDB-lite"/>
    </source>
</evidence>
<dbReference type="Gene3D" id="2.60.120.310">
    <property type="entry name" value="Copper type II, ascorbate-dependent monooxygenase, N-terminal domain"/>
    <property type="match status" value="1"/>
</dbReference>
<dbReference type="PANTHER" id="PTHR10157">
    <property type="entry name" value="DOPAMINE BETA HYDROXYLASE RELATED"/>
    <property type="match status" value="1"/>
</dbReference>
<feature type="chain" id="PRO_5044895071" description="Temptin" evidence="5">
    <location>
        <begin position="25"/>
        <end position="589"/>
    </location>
</feature>
<dbReference type="Pfam" id="PF01082">
    <property type="entry name" value="Cu2_monooxygen"/>
    <property type="match status" value="1"/>
</dbReference>
<keyword evidence="4" id="KW-0472">Membrane</keyword>
<dbReference type="InterPro" id="IPR008977">
    <property type="entry name" value="PHM/PNGase_F_dom_sf"/>
</dbReference>
<dbReference type="Pfam" id="PF03712">
    <property type="entry name" value="Cu2_monoox_C"/>
    <property type="match status" value="1"/>
</dbReference>
<feature type="signal peptide" evidence="5">
    <location>
        <begin position="1"/>
        <end position="24"/>
    </location>
</feature>
<dbReference type="EMBL" id="JBJQND010000007">
    <property type="protein sequence ID" value="KAL3870613.1"/>
    <property type="molecule type" value="Genomic_DNA"/>
</dbReference>
<dbReference type="InterPro" id="IPR000323">
    <property type="entry name" value="Cu2_ascorb_mOase_N"/>
</dbReference>
<reference evidence="9 10" key="1">
    <citation type="submission" date="2024-11" db="EMBL/GenBank/DDBJ databases">
        <title>Chromosome-level genome assembly of the freshwater bivalve Anodonta woodiana.</title>
        <authorList>
            <person name="Chen X."/>
        </authorList>
    </citation>
    <scope>NUCLEOTIDE SEQUENCE [LARGE SCALE GENOMIC DNA]</scope>
    <source>
        <strain evidence="9">MN2024</strain>
        <tissue evidence="9">Gills</tissue>
    </source>
</reference>
<dbReference type="PANTHER" id="PTHR10157:SF23">
    <property type="entry name" value="MOXD1 HOMOLOG 1"/>
    <property type="match status" value="1"/>
</dbReference>
<dbReference type="InterPro" id="IPR036939">
    <property type="entry name" value="Cu2_ascorb_mOase_N_sf"/>
</dbReference>